<gene>
    <name evidence="2" type="ORF">O9K51_03688</name>
</gene>
<feature type="chain" id="PRO_5044248243" evidence="1">
    <location>
        <begin position="20"/>
        <end position="178"/>
    </location>
</feature>
<reference evidence="2" key="1">
    <citation type="submission" date="2023-01" db="EMBL/GenBank/DDBJ databases">
        <title>The growth and conidiation of Purpureocillium lavendulum are regulated by nitrogen source and histone H3K14 acetylation.</title>
        <authorList>
            <person name="Tang P."/>
            <person name="Han J."/>
            <person name="Zhang C."/>
            <person name="Tang P."/>
            <person name="Qi F."/>
            <person name="Zhang K."/>
            <person name="Liang L."/>
        </authorList>
    </citation>
    <scope>NUCLEOTIDE SEQUENCE</scope>
    <source>
        <strain evidence="2">YMF1.00683</strain>
    </source>
</reference>
<evidence type="ECO:0000256" key="1">
    <source>
        <dbReference type="SAM" id="SignalP"/>
    </source>
</evidence>
<evidence type="ECO:0000313" key="2">
    <source>
        <dbReference type="EMBL" id="KAJ6442513.1"/>
    </source>
</evidence>
<dbReference type="Proteomes" id="UP001163105">
    <property type="component" value="Unassembled WGS sequence"/>
</dbReference>
<organism evidence="2 3">
    <name type="scientific">Purpureocillium lavendulum</name>
    <dbReference type="NCBI Taxonomy" id="1247861"/>
    <lineage>
        <taxon>Eukaryota</taxon>
        <taxon>Fungi</taxon>
        <taxon>Dikarya</taxon>
        <taxon>Ascomycota</taxon>
        <taxon>Pezizomycotina</taxon>
        <taxon>Sordariomycetes</taxon>
        <taxon>Hypocreomycetidae</taxon>
        <taxon>Hypocreales</taxon>
        <taxon>Ophiocordycipitaceae</taxon>
        <taxon>Purpureocillium</taxon>
    </lineage>
</organism>
<evidence type="ECO:0000313" key="3">
    <source>
        <dbReference type="Proteomes" id="UP001163105"/>
    </source>
</evidence>
<dbReference type="AlphaFoldDB" id="A0AB34FSL7"/>
<accession>A0AB34FSL7</accession>
<name>A0AB34FSL7_9HYPO</name>
<proteinExistence type="predicted"/>
<dbReference type="EMBL" id="JAQHRD010000003">
    <property type="protein sequence ID" value="KAJ6442513.1"/>
    <property type="molecule type" value="Genomic_DNA"/>
</dbReference>
<keyword evidence="1" id="KW-0732">Signal</keyword>
<keyword evidence="3" id="KW-1185">Reference proteome</keyword>
<comment type="caution">
    <text evidence="2">The sequence shown here is derived from an EMBL/GenBank/DDBJ whole genome shotgun (WGS) entry which is preliminary data.</text>
</comment>
<sequence length="178" mass="18744">MRLVDLIALSGALALGVVAAPPAIPRNLHHEYPRHEGHSSPSCTRVVDKSQGVVVTKCHPSSTPRTTTPCSPPATSPPVDMCGKGGECDCSRIPDVNSDEFFQCVTNPNCEHCWITPWPPSPESTSAAHDKALKVVSGKPPPAQAQPSAARGVPRAVNMLRTTVVSVARETGSAKKTP</sequence>
<feature type="signal peptide" evidence="1">
    <location>
        <begin position="1"/>
        <end position="19"/>
    </location>
</feature>
<protein>
    <submittedName>
        <fullName evidence="2">Phospholipase D</fullName>
    </submittedName>
</protein>